<keyword evidence="1" id="KW-0472">Membrane</keyword>
<dbReference type="Proteomes" id="UP001156601">
    <property type="component" value="Unassembled WGS sequence"/>
</dbReference>
<feature type="transmembrane region" description="Helical" evidence="1">
    <location>
        <begin position="190"/>
        <end position="213"/>
    </location>
</feature>
<accession>A0AA37WH01</accession>
<feature type="chain" id="PRO_5041290130" description="DUF642 domain-containing protein" evidence="2">
    <location>
        <begin position="25"/>
        <end position="219"/>
    </location>
</feature>
<name>A0AA37WH01_9ALTE</name>
<proteinExistence type="predicted"/>
<reference evidence="4" key="1">
    <citation type="journal article" date="2014" name="Int. J. Syst. Evol. Microbiol.">
        <title>Complete genome sequence of Corynebacterium casei LMG S-19264T (=DSM 44701T), isolated from a smear-ripened cheese.</title>
        <authorList>
            <consortium name="US DOE Joint Genome Institute (JGI-PGF)"/>
            <person name="Walter F."/>
            <person name="Albersmeier A."/>
            <person name="Kalinowski J."/>
            <person name="Ruckert C."/>
        </authorList>
    </citation>
    <scope>NUCLEOTIDE SEQUENCE</scope>
    <source>
        <strain evidence="4">NBRC 110023</strain>
    </source>
</reference>
<evidence type="ECO:0000256" key="1">
    <source>
        <dbReference type="SAM" id="Phobius"/>
    </source>
</evidence>
<dbReference type="Pfam" id="PF04862">
    <property type="entry name" value="DUF642"/>
    <property type="match status" value="1"/>
</dbReference>
<organism evidence="4 5">
    <name type="scientific">Agaribacter marinus</name>
    <dbReference type="NCBI Taxonomy" id="1431249"/>
    <lineage>
        <taxon>Bacteria</taxon>
        <taxon>Pseudomonadati</taxon>
        <taxon>Pseudomonadota</taxon>
        <taxon>Gammaproteobacteria</taxon>
        <taxon>Alteromonadales</taxon>
        <taxon>Alteromonadaceae</taxon>
        <taxon>Agaribacter</taxon>
    </lineage>
</organism>
<dbReference type="EMBL" id="BSOT01000005">
    <property type="protein sequence ID" value="GLR70726.1"/>
    <property type="molecule type" value="Genomic_DNA"/>
</dbReference>
<feature type="domain" description="DUF642" evidence="3">
    <location>
        <begin position="26"/>
        <end position="178"/>
    </location>
</feature>
<dbReference type="AlphaFoldDB" id="A0AA37WH01"/>
<dbReference type="Gene3D" id="2.60.120.260">
    <property type="entry name" value="Galactose-binding domain-like"/>
    <property type="match status" value="1"/>
</dbReference>
<dbReference type="InterPro" id="IPR008979">
    <property type="entry name" value="Galactose-bd-like_sf"/>
</dbReference>
<protein>
    <recommendedName>
        <fullName evidence="3">DUF642 domain-containing protein</fullName>
    </recommendedName>
</protein>
<keyword evidence="2" id="KW-0732">Signal</keyword>
<keyword evidence="1" id="KW-0812">Transmembrane</keyword>
<reference evidence="4" key="2">
    <citation type="submission" date="2023-01" db="EMBL/GenBank/DDBJ databases">
        <title>Draft genome sequence of Agaribacter marinus strain NBRC 110023.</title>
        <authorList>
            <person name="Sun Q."/>
            <person name="Mori K."/>
        </authorList>
    </citation>
    <scope>NUCLEOTIDE SEQUENCE</scope>
    <source>
        <strain evidence="4">NBRC 110023</strain>
    </source>
</reference>
<sequence>MKNKALIFLTTFILITCLCERSFANLVINGDFESSDVRTNTWRWFTADNVDGWEGSNVEVWDSFRGIDAYSGTQFAELNAHANRGQAFTIFQSLQTEIDNLYDLTFAYRARRNNSEAFSVSLSTDSTLLFSNTLTDHTTSNWSIFRHQFVATSELTRISFTSIFPRKGTVGNFLDDIQVVEHPTLTTQSALVSGPTTAGLFALSFVLITAFFYRRKRQA</sequence>
<evidence type="ECO:0000256" key="2">
    <source>
        <dbReference type="SAM" id="SignalP"/>
    </source>
</evidence>
<evidence type="ECO:0000313" key="5">
    <source>
        <dbReference type="Proteomes" id="UP001156601"/>
    </source>
</evidence>
<keyword evidence="5" id="KW-1185">Reference proteome</keyword>
<evidence type="ECO:0000259" key="3">
    <source>
        <dbReference type="Pfam" id="PF04862"/>
    </source>
</evidence>
<comment type="caution">
    <text evidence="4">The sequence shown here is derived from an EMBL/GenBank/DDBJ whole genome shotgun (WGS) entry which is preliminary data.</text>
</comment>
<keyword evidence="1" id="KW-1133">Transmembrane helix</keyword>
<evidence type="ECO:0000313" key="4">
    <source>
        <dbReference type="EMBL" id="GLR70726.1"/>
    </source>
</evidence>
<dbReference type="SUPFAM" id="SSF49785">
    <property type="entry name" value="Galactose-binding domain-like"/>
    <property type="match status" value="1"/>
</dbReference>
<dbReference type="InterPro" id="IPR006946">
    <property type="entry name" value="DGR2-like_dom"/>
</dbReference>
<feature type="signal peptide" evidence="2">
    <location>
        <begin position="1"/>
        <end position="24"/>
    </location>
</feature>
<dbReference type="RefSeq" id="WP_284217009.1">
    <property type="nucleotide sequence ID" value="NZ_BSOT01000005.1"/>
</dbReference>
<gene>
    <name evidence="4" type="ORF">GCM10007852_16340</name>
</gene>